<evidence type="ECO:0000313" key="6">
    <source>
        <dbReference type="EMBL" id="KRH29658.1"/>
    </source>
</evidence>
<dbReference type="AlphaFoldDB" id="A0A0R0HGM1"/>
<evidence type="ECO:0000313" key="8">
    <source>
        <dbReference type="Proteomes" id="UP000008827"/>
    </source>
</evidence>
<keyword evidence="8" id="KW-1185">Reference proteome</keyword>
<dbReference type="InParanoid" id="A0A0R0HGM1"/>
<keyword evidence="4" id="KW-1133">Transmembrane helix</keyword>
<keyword evidence="2" id="KW-0378">Hydrolase</keyword>
<feature type="chain" id="PRO_5014521616" evidence="5">
    <location>
        <begin position="26"/>
        <end position="316"/>
    </location>
</feature>
<evidence type="ECO:0000256" key="3">
    <source>
        <dbReference type="RuleBase" id="RU003690"/>
    </source>
</evidence>
<dbReference type="Gene3D" id="3.20.20.80">
    <property type="entry name" value="Glycosidases"/>
    <property type="match status" value="1"/>
</dbReference>
<proteinExistence type="inferred from homology"/>
<comment type="similarity">
    <text evidence="1 3">Belongs to the glycosyl hydrolase 1 family.</text>
</comment>
<evidence type="ECO:0000256" key="5">
    <source>
        <dbReference type="SAM" id="SignalP"/>
    </source>
</evidence>
<dbReference type="InterPro" id="IPR033132">
    <property type="entry name" value="GH_1_N_CS"/>
</dbReference>
<sequence>MACNGLCILSLIALVLVISKSSVNCIETDAVEPIIDIASLNRNSFPPDFIFGAGSSSYQFEGAATEGGRGPSQDIYIYIYIYTSSERDWKRVKRKCLTCYLLYIVWLICTILNLYADKTKDKSNGDEDVKTVKDMNLDSYRFSISWSRILPKGKLSGGINQEGIDYYNNLINELVANGIQPLVTLFHWDLPQSLENEYGGFLSPRIVKDFQDYAELCFKEFGDRVKYWANGGMAPGRCSAWVNPNCTGGDSGTEPYIFTHNQLLAHASAVCVYKTKYQVSQKGLIGITLVANWYLPFSNTKADRKETERAIDFMFG</sequence>
<feature type="transmembrane region" description="Helical" evidence="4">
    <location>
        <begin position="100"/>
        <end position="116"/>
    </location>
</feature>
<dbReference type="PANTHER" id="PTHR10353:SF172">
    <property type="entry name" value="GLYCOSIDE HYDROLASE FAMILY 1 PROTEIN"/>
    <property type="match status" value="1"/>
</dbReference>
<dbReference type="PANTHER" id="PTHR10353">
    <property type="entry name" value="GLYCOSYL HYDROLASE"/>
    <property type="match status" value="1"/>
</dbReference>
<dbReference type="Gramene" id="KRH29658">
    <property type="protein sequence ID" value="KRH29658"/>
    <property type="gene ID" value="GLYMA_11G129400"/>
</dbReference>
<dbReference type="GO" id="GO:0005975">
    <property type="term" value="P:carbohydrate metabolic process"/>
    <property type="evidence" value="ECO:0007669"/>
    <property type="project" value="InterPro"/>
</dbReference>
<evidence type="ECO:0000313" key="7">
    <source>
        <dbReference type="EnsemblPlants" id="KRH29658"/>
    </source>
</evidence>
<gene>
    <name evidence="6" type="ORF">GLYMA_11G129400</name>
</gene>
<dbReference type="EnsemblPlants" id="KRH29658">
    <property type="protein sequence ID" value="KRH29658"/>
    <property type="gene ID" value="GLYMA_11G129400"/>
</dbReference>
<keyword evidence="4" id="KW-0472">Membrane</keyword>
<evidence type="ECO:0000256" key="4">
    <source>
        <dbReference type="SAM" id="Phobius"/>
    </source>
</evidence>
<reference evidence="6" key="3">
    <citation type="submission" date="2018-07" db="EMBL/GenBank/DDBJ databases">
        <title>WGS assembly of Glycine max.</title>
        <authorList>
            <person name="Schmutz J."/>
            <person name="Cannon S."/>
            <person name="Schlueter J."/>
            <person name="Ma J."/>
            <person name="Mitros T."/>
            <person name="Nelson W."/>
            <person name="Hyten D."/>
            <person name="Song Q."/>
            <person name="Thelen J."/>
            <person name="Cheng J."/>
            <person name="Xu D."/>
            <person name="Hellsten U."/>
            <person name="May G."/>
            <person name="Yu Y."/>
            <person name="Sakurai T."/>
            <person name="Umezawa T."/>
            <person name="Bhattacharyya M."/>
            <person name="Sandhu D."/>
            <person name="Valliyodan B."/>
            <person name="Lindquist E."/>
            <person name="Peto M."/>
            <person name="Grant D."/>
            <person name="Shu S."/>
            <person name="Goodstein D."/>
            <person name="Barry K."/>
            <person name="Futrell-Griggs M."/>
            <person name="Abernathy B."/>
            <person name="Du J."/>
            <person name="Tian Z."/>
            <person name="Zhu L."/>
            <person name="Gill N."/>
            <person name="Joshi T."/>
            <person name="Libault M."/>
            <person name="Sethuraman A."/>
            <person name="Zhang X."/>
            <person name="Shinozaki K."/>
            <person name="Nguyen H."/>
            <person name="Wing R."/>
            <person name="Cregan P."/>
            <person name="Specht J."/>
            <person name="Grimwood J."/>
            <person name="Rokhsar D."/>
            <person name="Stacey G."/>
            <person name="Shoemaker R."/>
            <person name="Jackson S."/>
        </authorList>
    </citation>
    <scope>NUCLEOTIDE SEQUENCE</scope>
    <source>
        <tissue evidence="6">Callus</tissue>
    </source>
</reference>
<evidence type="ECO:0000256" key="1">
    <source>
        <dbReference type="ARBA" id="ARBA00010838"/>
    </source>
</evidence>
<feature type="non-terminal residue" evidence="6">
    <location>
        <position position="316"/>
    </location>
</feature>
<dbReference type="Pfam" id="PF00232">
    <property type="entry name" value="Glyco_hydro_1"/>
    <property type="match status" value="2"/>
</dbReference>
<dbReference type="GO" id="GO:0008422">
    <property type="term" value="F:beta-glucosidase activity"/>
    <property type="evidence" value="ECO:0000318"/>
    <property type="project" value="GO_Central"/>
</dbReference>
<dbReference type="PaxDb" id="3847-GLYMA11G13791.1"/>
<dbReference type="Proteomes" id="UP000008827">
    <property type="component" value="Chromosome 11"/>
</dbReference>
<dbReference type="InterPro" id="IPR001360">
    <property type="entry name" value="Glyco_hydro_1"/>
</dbReference>
<organism evidence="6">
    <name type="scientific">Glycine max</name>
    <name type="common">Soybean</name>
    <name type="synonym">Glycine hispida</name>
    <dbReference type="NCBI Taxonomy" id="3847"/>
    <lineage>
        <taxon>Eukaryota</taxon>
        <taxon>Viridiplantae</taxon>
        <taxon>Streptophyta</taxon>
        <taxon>Embryophyta</taxon>
        <taxon>Tracheophyta</taxon>
        <taxon>Spermatophyta</taxon>
        <taxon>Magnoliopsida</taxon>
        <taxon>eudicotyledons</taxon>
        <taxon>Gunneridae</taxon>
        <taxon>Pentapetalae</taxon>
        <taxon>rosids</taxon>
        <taxon>fabids</taxon>
        <taxon>Fabales</taxon>
        <taxon>Fabaceae</taxon>
        <taxon>Papilionoideae</taxon>
        <taxon>50 kb inversion clade</taxon>
        <taxon>NPAAA clade</taxon>
        <taxon>indigoferoid/millettioid clade</taxon>
        <taxon>Phaseoleae</taxon>
        <taxon>Glycine</taxon>
        <taxon>Glycine subgen. Soja</taxon>
    </lineage>
</organism>
<dbReference type="InterPro" id="IPR017853">
    <property type="entry name" value="GH"/>
</dbReference>
<keyword evidence="5" id="KW-0732">Signal</keyword>
<dbReference type="SUPFAM" id="SSF51445">
    <property type="entry name" value="(Trans)glycosidases"/>
    <property type="match status" value="1"/>
</dbReference>
<feature type="signal peptide" evidence="5">
    <location>
        <begin position="1"/>
        <end position="25"/>
    </location>
</feature>
<dbReference type="OMA" id="VWLICTI"/>
<evidence type="ECO:0000256" key="2">
    <source>
        <dbReference type="ARBA" id="ARBA00022801"/>
    </source>
</evidence>
<dbReference type="STRING" id="3847.A0A0R0HGM1"/>
<reference evidence="6 7" key="1">
    <citation type="journal article" date="2010" name="Nature">
        <title>Genome sequence of the palaeopolyploid soybean.</title>
        <authorList>
            <person name="Schmutz J."/>
            <person name="Cannon S.B."/>
            <person name="Schlueter J."/>
            <person name="Ma J."/>
            <person name="Mitros T."/>
            <person name="Nelson W."/>
            <person name="Hyten D.L."/>
            <person name="Song Q."/>
            <person name="Thelen J.J."/>
            <person name="Cheng J."/>
            <person name="Xu D."/>
            <person name="Hellsten U."/>
            <person name="May G.D."/>
            <person name="Yu Y."/>
            <person name="Sakurai T."/>
            <person name="Umezawa T."/>
            <person name="Bhattacharyya M.K."/>
            <person name="Sandhu D."/>
            <person name="Valliyodan B."/>
            <person name="Lindquist E."/>
            <person name="Peto M."/>
            <person name="Grant D."/>
            <person name="Shu S."/>
            <person name="Goodstein D."/>
            <person name="Barry K."/>
            <person name="Futrell-Griggs M."/>
            <person name="Abernathy B."/>
            <person name="Du J."/>
            <person name="Tian Z."/>
            <person name="Zhu L."/>
            <person name="Gill N."/>
            <person name="Joshi T."/>
            <person name="Libault M."/>
            <person name="Sethuraman A."/>
            <person name="Zhang X.-C."/>
            <person name="Shinozaki K."/>
            <person name="Nguyen H.T."/>
            <person name="Wing R.A."/>
            <person name="Cregan P."/>
            <person name="Specht J."/>
            <person name="Grimwood J."/>
            <person name="Rokhsar D."/>
            <person name="Stacey G."/>
            <person name="Shoemaker R.C."/>
            <person name="Jackson S.A."/>
        </authorList>
    </citation>
    <scope>NUCLEOTIDE SEQUENCE</scope>
    <source>
        <strain evidence="7">cv. Williams 82</strain>
        <tissue evidence="6">Callus</tissue>
    </source>
</reference>
<dbReference type="EMBL" id="CM000844">
    <property type="protein sequence ID" value="KRH29658.1"/>
    <property type="molecule type" value="Genomic_DNA"/>
</dbReference>
<reference evidence="7" key="2">
    <citation type="submission" date="2018-02" db="UniProtKB">
        <authorList>
            <consortium name="EnsemblPlants"/>
        </authorList>
    </citation>
    <scope>IDENTIFICATION</scope>
    <source>
        <strain evidence="7">Williams 82</strain>
    </source>
</reference>
<protein>
    <submittedName>
        <fullName evidence="6 7">Uncharacterized protein</fullName>
    </submittedName>
</protein>
<dbReference type="PROSITE" id="PS00653">
    <property type="entry name" value="GLYCOSYL_HYDROL_F1_2"/>
    <property type="match status" value="1"/>
</dbReference>
<name>A0A0R0HGM1_SOYBN</name>
<dbReference type="SMR" id="A0A0R0HGM1"/>
<keyword evidence="4" id="KW-0812">Transmembrane</keyword>
<accession>A0A0R0HGM1</accession>